<proteinExistence type="predicted"/>
<feature type="region of interest" description="Disordered" evidence="1">
    <location>
        <begin position="131"/>
        <end position="152"/>
    </location>
</feature>
<dbReference type="InterPro" id="IPR041320">
    <property type="entry name" value="CxC1"/>
</dbReference>
<dbReference type="Proteomes" id="UP001195769">
    <property type="component" value="Unassembled WGS sequence"/>
</dbReference>
<gene>
    <name evidence="3" type="ORF">F5891DRAFT_1201174</name>
</gene>
<keyword evidence="4" id="KW-1185">Reference proteome</keyword>
<dbReference type="AlphaFoldDB" id="A0AAD4DPY9"/>
<reference evidence="3" key="1">
    <citation type="journal article" date="2020" name="New Phytol.">
        <title>Comparative genomics reveals dynamic genome evolution in host specialist ectomycorrhizal fungi.</title>
        <authorList>
            <person name="Lofgren L.A."/>
            <person name="Nguyen N.H."/>
            <person name="Vilgalys R."/>
            <person name="Ruytinx J."/>
            <person name="Liao H.L."/>
            <person name="Branco S."/>
            <person name="Kuo A."/>
            <person name="LaButti K."/>
            <person name="Lipzen A."/>
            <person name="Andreopoulos W."/>
            <person name="Pangilinan J."/>
            <person name="Riley R."/>
            <person name="Hundley H."/>
            <person name="Na H."/>
            <person name="Barry K."/>
            <person name="Grigoriev I.V."/>
            <person name="Stajich J.E."/>
            <person name="Kennedy P.G."/>
        </authorList>
    </citation>
    <scope>NUCLEOTIDE SEQUENCE</scope>
    <source>
        <strain evidence="3">FC203</strain>
    </source>
</reference>
<dbReference type="PANTHER" id="PTHR33096:SF1">
    <property type="entry name" value="CXC1-LIKE CYSTEINE CLUSTER ASSOCIATED WITH KDZ TRANSPOSASES DOMAIN-CONTAINING PROTEIN"/>
    <property type="match status" value="1"/>
</dbReference>
<evidence type="ECO:0000313" key="4">
    <source>
        <dbReference type="Proteomes" id="UP001195769"/>
    </source>
</evidence>
<dbReference type="InterPro" id="IPR040521">
    <property type="entry name" value="KDZ"/>
</dbReference>
<dbReference type="Pfam" id="PF18758">
    <property type="entry name" value="KDZ"/>
    <property type="match status" value="1"/>
</dbReference>
<dbReference type="PANTHER" id="PTHR33096">
    <property type="entry name" value="CXC2 DOMAIN-CONTAINING PROTEIN"/>
    <property type="match status" value="1"/>
</dbReference>
<accession>A0AAD4DPY9</accession>
<sequence length="292" mass="32553">MSLGFTSVDVLSCDCSSLPQVLIHHGLFPTAPSQPCIAVSLDLLSFYQTLFKRSCDAINAHVSALKMYYSRQGFQMTDKKGELIHDPFHHGLDYAVQWFDILQIEVERQLNSLLQQCQDRVAEFKASLPAPKIFPDQQQPPEPAPSPPISRQNRCSPLLVQRCPACFGGVLYGKPTDNGGDIHVATDGNFHHRHWHSAGGCPQFYNPTYFLPKDFVDEVGHQIDSQCKRPPKARKLVVPDEAINLCENAYEAADGKKQKAAMDSFDDTGVMALICRHDIPLFFANIDSPGKQ</sequence>
<organism evidence="3 4">
    <name type="scientific">Suillus fuscotomentosus</name>
    <dbReference type="NCBI Taxonomy" id="1912939"/>
    <lineage>
        <taxon>Eukaryota</taxon>
        <taxon>Fungi</taxon>
        <taxon>Dikarya</taxon>
        <taxon>Basidiomycota</taxon>
        <taxon>Agaricomycotina</taxon>
        <taxon>Agaricomycetes</taxon>
        <taxon>Agaricomycetidae</taxon>
        <taxon>Boletales</taxon>
        <taxon>Suillineae</taxon>
        <taxon>Suillaceae</taxon>
        <taxon>Suillus</taxon>
    </lineage>
</organism>
<dbReference type="GeneID" id="64663169"/>
<evidence type="ECO:0000256" key="1">
    <source>
        <dbReference type="SAM" id="MobiDB-lite"/>
    </source>
</evidence>
<evidence type="ECO:0000259" key="2">
    <source>
        <dbReference type="Pfam" id="PF18802"/>
    </source>
</evidence>
<comment type="caution">
    <text evidence="3">The sequence shown here is derived from an EMBL/GenBank/DDBJ whole genome shotgun (WGS) entry which is preliminary data.</text>
</comment>
<feature type="domain" description="CxC1-like cysteine cluster associated with KDZ transposases" evidence="2">
    <location>
        <begin position="10"/>
        <end position="69"/>
    </location>
</feature>
<evidence type="ECO:0000313" key="3">
    <source>
        <dbReference type="EMBL" id="KAG1886338.1"/>
    </source>
</evidence>
<feature type="compositionally biased region" description="Pro residues" evidence="1">
    <location>
        <begin position="138"/>
        <end position="148"/>
    </location>
</feature>
<dbReference type="EMBL" id="JABBWK010000280">
    <property type="protein sequence ID" value="KAG1886338.1"/>
    <property type="molecule type" value="Genomic_DNA"/>
</dbReference>
<name>A0AAD4DPY9_9AGAM</name>
<dbReference type="RefSeq" id="XP_041216550.1">
    <property type="nucleotide sequence ID" value="XM_041368871.1"/>
</dbReference>
<protein>
    <recommendedName>
        <fullName evidence="2">CxC1-like cysteine cluster associated with KDZ transposases domain-containing protein</fullName>
    </recommendedName>
</protein>
<dbReference type="Pfam" id="PF18802">
    <property type="entry name" value="CxC1"/>
    <property type="match status" value="1"/>
</dbReference>